<keyword evidence="5" id="KW-0482">Metalloprotease</keyword>
<feature type="domain" description="AAA+ ATPase" evidence="4">
    <location>
        <begin position="397"/>
        <end position="537"/>
    </location>
</feature>
<dbReference type="SUPFAM" id="SSF140990">
    <property type="entry name" value="FtsH protease domain-like"/>
    <property type="match status" value="1"/>
</dbReference>
<dbReference type="SMART" id="SM00382">
    <property type="entry name" value="AAA"/>
    <property type="match status" value="1"/>
</dbReference>
<dbReference type="GO" id="GO:0045037">
    <property type="term" value="P:protein import into chloroplast stroma"/>
    <property type="evidence" value="ECO:0007669"/>
    <property type="project" value="TreeGrafter"/>
</dbReference>
<evidence type="ECO:0000256" key="1">
    <source>
        <dbReference type="ARBA" id="ARBA00022670"/>
    </source>
</evidence>
<name>A0AAX4P8V1_9CHLO</name>
<dbReference type="GO" id="GO:0016887">
    <property type="term" value="F:ATP hydrolysis activity"/>
    <property type="evidence" value="ECO:0007669"/>
    <property type="project" value="InterPro"/>
</dbReference>
<evidence type="ECO:0000256" key="3">
    <source>
        <dbReference type="SAM" id="MobiDB-lite"/>
    </source>
</evidence>
<dbReference type="Proteomes" id="UP001472866">
    <property type="component" value="Chromosome 05"/>
</dbReference>
<dbReference type="InterPro" id="IPR003960">
    <property type="entry name" value="ATPase_AAA_CS"/>
</dbReference>
<feature type="compositionally biased region" description="Low complexity" evidence="3">
    <location>
        <begin position="70"/>
        <end position="81"/>
    </location>
</feature>
<dbReference type="GO" id="GO:0009507">
    <property type="term" value="C:chloroplast"/>
    <property type="evidence" value="ECO:0007669"/>
    <property type="project" value="TreeGrafter"/>
</dbReference>
<feature type="compositionally biased region" description="Low complexity" evidence="3">
    <location>
        <begin position="15"/>
        <end position="29"/>
    </location>
</feature>
<dbReference type="Pfam" id="PF00004">
    <property type="entry name" value="AAA"/>
    <property type="match status" value="1"/>
</dbReference>
<dbReference type="PANTHER" id="PTHR23076:SF37">
    <property type="entry name" value="ATP-DEPENDENT ZINC METALLOPROTEASE FTSH 4, MITOCHONDRIAL"/>
    <property type="match status" value="1"/>
</dbReference>
<dbReference type="InterPro" id="IPR037219">
    <property type="entry name" value="Peptidase_M41-like"/>
</dbReference>
<dbReference type="GO" id="GO:0004222">
    <property type="term" value="F:metalloendopeptidase activity"/>
    <property type="evidence" value="ECO:0007669"/>
    <property type="project" value="InterPro"/>
</dbReference>
<dbReference type="Gene3D" id="1.20.58.760">
    <property type="entry name" value="Peptidase M41"/>
    <property type="match status" value="1"/>
</dbReference>
<evidence type="ECO:0000256" key="2">
    <source>
        <dbReference type="ARBA" id="ARBA00022801"/>
    </source>
</evidence>
<keyword evidence="6" id="KW-1185">Reference proteome</keyword>
<proteinExistence type="predicted"/>
<dbReference type="InterPro" id="IPR003959">
    <property type="entry name" value="ATPase_AAA_core"/>
</dbReference>
<keyword evidence="1" id="KW-0645">Protease</keyword>
<feature type="region of interest" description="Disordered" evidence="3">
    <location>
        <begin position="1"/>
        <end position="114"/>
    </location>
</feature>
<organism evidence="5 6">
    <name type="scientific">Chloropicon roscoffensis</name>
    <dbReference type="NCBI Taxonomy" id="1461544"/>
    <lineage>
        <taxon>Eukaryota</taxon>
        <taxon>Viridiplantae</taxon>
        <taxon>Chlorophyta</taxon>
        <taxon>Chloropicophyceae</taxon>
        <taxon>Chloropicales</taxon>
        <taxon>Chloropicaceae</taxon>
        <taxon>Chloropicon</taxon>
    </lineage>
</organism>
<dbReference type="FunFam" id="3.40.50.300:FF:002568">
    <property type="entry name" value="Cell division protein (FtsH)"/>
    <property type="match status" value="1"/>
</dbReference>
<dbReference type="GO" id="GO:0006508">
    <property type="term" value="P:proteolysis"/>
    <property type="evidence" value="ECO:0007669"/>
    <property type="project" value="UniProtKB-KW"/>
</dbReference>
<dbReference type="InterPro" id="IPR041569">
    <property type="entry name" value="AAA_lid_3"/>
</dbReference>
<keyword evidence="2" id="KW-0378">Hydrolase</keyword>
<evidence type="ECO:0000313" key="5">
    <source>
        <dbReference type="EMBL" id="WZN62289.1"/>
    </source>
</evidence>
<feature type="compositionally biased region" description="Basic residues" evidence="3">
    <location>
        <begin position="30"/>
        <end position="40"/>
    </location>
</feature>
<dbReference type="SUPFAM" id="SSF52540">
    <property type="entry name" value="P-loop containing nucleoside triphosphate hydrolases"/>
    <property type="match status" value="1"/>
</dbReference>
<dbReference type="GO" id="GO:0004176">
    <property type="term" value="F:ATP-dependent peptidase activity"/>
    <property type="evidence" value="ECO:0007669"/>
    <property type="project" value="InterPro"/>
</dbReference>
<evidence type="ECO:0000313" key="6">
    <source>
        <dbReference type="Proteomes" id="UP001472866"/>
    </source>
</evidence>
<reference evidence="5 6" key="1">
    <citation type="submission" date="2024-03" db="EMBL/GenBank/DDBJ databases">
        <title>Complete genome sequence of the green alga Chloropicon roscoffensis RCC1871.</title>
        <authorList>
            <person name="Lemieux C."/>
            <person name="Pombert J.-F."/>
            <person name="Otis C."/>
            <person name="Turmel M."/>
        </authorList>
    </citation>
    <scope>NUCLEOTIDE SEQUENCE [LARGE SCALE GENOMIC DNA]</scope>
    <source>
        <strain evidence="5 6">RCC1871</strain>
    </source>
</reference>
<dbReference type="AlphaFoldDB" id="A0AAX4P8V1"/>
<dbReference type="GO" id="GO:0005524">
    <property type="term" value="F:ATP binding"/>
    <property type="evidence" value="ECO:0007669"/>
    <property type="project" value="InterPro"/>
</dbReference>
<dbReference type="InterPro" id="IPR003593">
    <property type="entry name" value="AAA+_ATPase"/>
</dbReference>
<sequence>MSRAIARRGAGGSGAARRPSPARGPAQQPQRRRPHRHTARPPRAYDDDEDDLFDAELDEEYGLKDSERFSSPATPSGAATSWRNRNAANMEDPSSYVGDFDDQEGGDPAAKVKRSSPVGQFFRGSRKQFENFKEELEQWKKTPSGIRWLHVKDKLYPQDSIPPVGDATVSYARLLELLAQRRVKRLTILNEGRDAIVEVPVPNCANDFSYQEAIEGDVSAREPEMIYCGEAPEWSMEKDRFYCPLPGDLWRDDRFLELCKANLPRKGEDGKIAKDSRLVTDQCYLELVVHQPDYYWMTMGRVGGISKPFGTLLIVQFLLTLWYRNKKRKEEEMRKQKDYFRKSLAKAFNVKGKGGETKSTGVDFDDVAGVDNIKSAVSQVMEMLVSDVSFTKAGVKPPRGMLFYGPPGTGKTMLAKALAGEFKVPFFACNGAEFVEMYEGIAAERVKHIFNTARANSPSIIFIDEIDALGKRRSAFSDDPGVQEREQGLLQLLIEMDGFRPTERVLVIGATNMATDLDEALLRPGRFDRKFFIDTPSKQNRFKILEVHAKNRPLIPRLGHPEHDDGDALLTETARITPGFSGAGLENLLNEATILAVRRGEKIATMDMILELLELQSIGLKQGGLEPSEPKRRLALFHAARAIACVLTPNATRLKFVSIAVRKKDVTGLVFDLLDATDEELRWWDVLYLDRISSEGDFSVFVRSLLPLCVGKAAEEVFQGSGSISQLSSADMAKACELGSYLLARTELGGTLAKGNPADREKQLKYLVSWARDESSDFVKVHRNAIGVLASRLLEDRDVYVDEIERILEESAVREFPGHATFNQGGRGKAGRLTFNSGALATKKVHLLPAVPPIPKEEEEAALEAVN</sequence>
<feature type="compositionally biased region" description="Acidic residues" evidence="3">
    <location>
        <begin position="46"/>
        <end position="60"/>
    </location>
</feature>
<dbReference type="PANTHER" id="PTHR23076">
    <property type="entry name" value="METALLOPROTEASE M41 FTSH"/>
    <property type="match status" value="1"/>
</dbReference>
<dbReference type="EMBL" id="CP151505">
    <property type="protein sequence ID" value="WZN62289.1"/>
    <property type="molecule type" value="Genomic_DNA"/>
</dbReference>
<dbReference type="PROSITE" id="PS00674">
    <property type="entry name" value="AAA"/>
    <property type="match status" value="1"/>
</dbReference>
<evidence type="ECO:0000259" key="4">
    <source>
        <dbReference type="SMART" id="SM00382"/>
    </source>
</evidence>
<gene>
    <name evidence="5" type="ORF">HKI87_05g38250</name>
</gene>
<dbReference type="InterPro" id="IPR027417">
    <property type="entry name" value="P-loop_NTPase"/>
</dbReference>
<accession>A0AAX4P8V1</accession>
<protein>
    <submittedName>
        <fullName evidence="5">ATP-dependent zinc metalloprotease FtsH</fullName>
    </submittedName>
</protein>
<dbReference type="Gene3D" id="1.10.8.60">
    <property type="match status" value="1"/>
</dbReference>
<dbReference type="Gene3D" id="3.40.50.300">
    <property type="entry name" value="P-loop containing nucleotide triphosphate hydrolases"/>
    <property type="match status" value="1"/>
</dbReference>
<dbReference type="Pfam" id="PF17862">
    <property type="entry name" value="AAA_lid_3"/>
    <property type="match status" value="1"/>
</dbReference>